<dbReference type="Pfam" id="PF00722">
    <property type="entry name" value="Glyco_hydro_16"/>
    <property type="match status" value="1"/>
</dbReference>
<dbReference type="Gene3D" id="2.60.120.200">
    <property type="match status" value="1"/>
</dbReference>
<dbReference type="InterPro" id="IPR041443">
    <property type="entry name" value="Exop_C"/>
</dbReference>
<dbReference type="CDD" id="cd08023">
    <property type="entry name" value="GH16_laminarinase_like"/>
    <property type="match status" value="1"/>
</dbReference>
<comment type="similarity">
    <text evidence="1">Belongs to the glycosyl hydrolase 16 family.</text>
</comment>
<dbReference type="eggNOG" id="COG2273">
    <property type="taxonomic scope" value="Bacteria"/>
</dbReference>
<dbReference type="InterPro" id="IPR013320">
    <property type="entry name" value="ConA-like_dom_sf"/>
</dbReference>
<keyword evidence="3" id="KW-0378">Hydrolase</keyword>
<proteinExistence type="inferred from homology"/>
<name>K4L3M2_SIMAS</name>
<dbReference type="InterPro" id="IPR000757">
    <property type="entry name" value="Beta-glucanase-like"/>
</dbReference>
<dbReference type="SUPFAM" id="SSF49785">
    <property type="entry name" value="Galactose-binding domain-like"/>
    <property type="match status" value="1"/>
</dbReference>
<dbReference type="Proteomes" id="UP000000466">
    <property type="component" value="Chromosome"/>
</dbReference>
<evidence type="ECO:0000313" key="4">
    <source>
        <dbReference type="Proteomes" id="UP000000466"/>
    </source>
</evidence>
<organism evidence="3 4">
    <name type="scientific">Simiduia agarivorans (strain DSM 21679 / JCM 13881 / BCRC 17597 / SA1)</name>
    <dbReference type="NCBI Taxonomy" id="1117647"/>
    <lineage>
        <taxon>Bacteria</taxon>
        <taxon>Pseudomonadati</taxon>
        <taxon>Pseudomonadota</taxon>
        <taxon>Gammaproteobacteria</taxon>
        <taxon>Cellvibrionales</taxon>
        <taxon>Cellvibrionaceae</taxon>
        <taxon>Simiduia</taxon>
    </lineage>
</organism>
<dbReference type="GO" id="GO:0004553">
    <property type="term" value="F:hydrolase activity, hydrolyzing O-glycosyl compounds"/>
    <property type="evidence" value="ECO:0007669"/>
    <property type="project" value="InterPro"/>
</dbReference>
<dbReference type="InterPro" id="IPR050546">
    <property type="entry name" value="Glycosyl_Hydrlase_16"/>
</dbReference>
<dbReference type="HOGENOM" id="CLU_024982_0_0_6"/>
<keyword evidence="4" id="KW-1185">Reference proteome</keyword>
<feature type="domain" description="GH16" evidence="2">
    <location>
        <begin position="1"/>
        <end position="275"/>
    </location>
</feature>
<evidence type="ECO:0000313" key="3">
    <source>
        <dbReference type="EMBL" id="AFV00798.1"/>
    </source>
</evidence>
<evidence type="ECO:0000259" key="2">
    <source>
        <dbReference type="PROSITE" id="PS51762"/>
    </source>
</evidence>
<dbReference type="Pfam" id="PF18559">
    <property type="entry name" value="Exop_C"/>
    <property type="match status" value="1"/>
</dbReference>
<dbReference type="EMBL" id="CP003746">
    <property type="protein sequence ID" value="AFV00798.1"/>
    <property type="molecule type" value="Genomic_DNA"/>
</dbReference>
<dbReference type="STRING" id="1117647.M5M_18345"/>
<gene>
    <name evidence="3" type="ordered locus">M5M_18345</name>
</gene>
<dbReference type="PANTHER" id="PTHR10963:SF55">
    <property type="entry name" value="GLYCOSIDE HYDROLASE FAMILY 16 PROTEIN"/>
    <property type="match status" value="1"/>
</dbReference>
<dbReference type="KEGG" id="saga:M5M_18345"/>
<dbReference type="SUPFAM" id="SSF49899">
    <property type="entry name" value="Concanavalin A-like lectins/glucanases"/>
    <property type="match status" value="1"/>
</dbReference>
<dbReference type="GO" id="GO:0005975">
    <property type="term" value="P:carbohydrate metabolic process"/>
    <property type="evidence" value="ECO:0007669"/>
    <property type="project" value="InterPro"/>
</dbReference>
<dbReference type="AlphaFoldDB" id="K4L3M2"/>
<reference evidence="3 4" key="1">
    <citation type="journal article" date="2013" name="Genome Announc.">
        <title>Complete genome sequence of Simiduia agarivorans SA1(T), a marine bacterium able to degrade a variety of polysaccharides.</title>
        <authorList>
            <person name="Lin S.Y."/>
            <person name="Shieh W.Y."/>
            <person name="Chen J.S."/>
            <person name="Tang S.L."/>
        </authorList>
    </citation>
    <scope>NUCLEOTIDE SEQUENCE [LARGE SCALE GENOMIC DNA]</scope>
    <source>
        <strain evidence="4">DSM 21679 / JCM 13881 / BCRC 17597 / SA1</strain>
    </source>
</reference>
<dbReference type="PANTHER" id="PTHR10963">
    <property type="entry name" value="GLYCOSYL HYDROLASE-RELATED"/>
    <property type="match status" value="1"/>
</dbReference>
<dbReference type="PROSITE" id="PS51762">
    <property type="entry name" value="GH16_2"/>
    <property type="match status" value="1"/>
</dbReference>
<sequence length="652" mass="71347">MWSDEFDGSAIDSGKWSHEVNCAGGGNNELQCYTARPENSFVADGLLNIVARAENFQGPALQDDDPAYDADDRSASRNYTSARLRTKGQGDWRYGRMEIRAKMPQGQGLWPALWMLPTEWVYGGWPASGEIDIFEAVNSNAAGGNEIHGTLHYGRYWPLNAYTGKAITPGTPIWENFHTYAVEWEADEIRWYLNDTHFATQYPSTSNGAGWFNYYWVDQQTGFVFGENGAPFDQLFHLILNVAVGGNWPGAPDAQTSFPQSMQVDYVRVYECADSQGCATDRRNDVDVAGVMRPAQRDFPLYNDGLQSLTMTAGGASWQQPLALEVYDGGQPGRVQLSEPEIDGKQMLQVDFTGAGNAFFNLPDPQRTGVDAGVELYGMQTYGELRLRLKVISADAGTALKIKLDSGWPSVSEKTISLPADDQWVSVSVPFAQLQANPVEPGQVNYEQVNNIFVLEADGAISVQLDDIRIRCLADCGIRPIVQSTKEVITSSITLYDDAINGTFDLGLQLWESGSPHVQLSEVDVAGRGKVIDAQFVSPSANGIFFIQSTDGKDFSAFASTGRLQFDVRVLDYALASGLVARADCFHPCSSGDVSLGQPGLSDWQTVEVAVSDLATGGLALDNVNTPFVLMPTWGEQSGVHLQVDNIRWLLP</sequence>
<dbReference type="Gene3D" id="2.60.120.430">
    <property type="entry name" value="Galactose-binding lectin"/>
    <property type="match status" value="2"/>
</dbReference>
<protein>
    <submittedName>
        <fullName evidence="3">Glycoside hydrolase family protein</fullName>
    </submittedName>
</protein>
<evidence type="ECO:0000256" key="1">
    <source>
        <dbReference type="ARBA" id="ARBA00006865"/>
    </source>
</evidence>
<accession>K4L3M2</accession>
<dbReference type="InterPro" id="IPR008979">
    <property type="entry name" value="Galactose-bd-like_sf"/>
</dbReference>